<name>A0A9X0CHX0_9CNID</name>
<dbReference type="Proteomes" id="UP001163046">
    <property type="component" value="Unassembled WGS sequence"/>
</dbReference>
<evidence type="ECO:0000313" key="2">
    <source>
        <dbReference type="Proteomes" id="UP001163046"/>
    </source>
</evidence>
<protein>
    <submittedName>
        <fullName evidence="1">Uncharacterized protein</fullName>
    </submittedName>
</protein>
<gene>
    <name evidence="1" type="ORF">OS493_005901</name>
</gene>
<reference evidence="1" key="1">
    <citation type="submission" date="2023-01" db="EMBL/GenBank/DDBJ databases">
        <title>Genome assembly of the deep-sea coral Lophelia pertusa.</title>
        <authorList>
            <person name="Herrera S."/>
            <person name="Cordes E."/>
        </authorList>
    </citation>
    <scope>NUCLEOTIDE SEQUENCE</scope>
    <source>
        <strain evidence="1">USNM1676648</strain>
        <tissue evidence="1">Polyp</tissue>
    </source>
</reference>
<dbReference type="AlphaFoldDB" id="A0A9X0CHX0"/>
<sequence>MATLEAFERGVNQRIENTESHTALVEDRMDHLEEQMDDLAMSKEINLSCIVPRESQTSCLSREACTAH</sequence>
<comment type="caution">
    <text evidence="1">The sequence shown here is derived from an EMBL/GenBank/DDBJ whole genome shotgun (WGS) entry which is preliminary data.</text>
</comment>
<keyword evidence="2" id="KW-1185">Reference proteome</keyword>
<evidence type="ECO:0000313" key="1">
    <source>
        <dbReference type="EMBL" id="KAJ7339503.1"/>
    </source>
</evidence>
<organism evidence="1 2">
    <name type="scientific">Desmophyllum pertusum</name>
    <dbReference type="NCBI Taxonomy" id="174260"/>
    <lineage>
        <taxon>Eukaryota</taxon>
        <taxon>Metazoa</taxon>
        <taxon>Cnidaria</taxon>
        <taxon>Anthozoa</taxon>
        <taxon>Hexacorallia</taxon>
        <taxon>Scleractinia</taxon>
        <taxon>Caryophylliina</taxon>
        <taxon>Caryophylliidae</taxon>
        <taxon>Desmophyllum</taxon>
    </lineage>
</organism>
<accession>A0A9X0CHX0</accession>
<proteinExistence type="predicted"/>
<dbReference type="EMBL" id="MU827779">
    <property type="protein sequence ID" value="KAJ7339503.1"/>
    <property type="molecule type" value="Genomic_DNA"/>
</dbReference>